<organism evidence="1">
    <name type="scientific">Podoviridae sp. cte242</name>
    <dbReference type="NCBI Taxonomy" id="2825264"/>
    <lineage>
        <taxon>Viruses</taxon>
        <taxon>Duplodnaviria</taxon>
        <taxon>Heunggongvirae</taxon>
        <taxon>Uroviricota</taxon>
        <taxon>Caudoviricetes</taxon>
    </lineage>
</organism>
<sequence length="70" mass="8351">MKNQVKTRDSKWISITAAKLYHWGWRSSDGRELMKDFGFTWVEMLDICAELEMIDCGIRPTLEEYEFDVE</sequence>
<name>A0A8S5U2F3_9CAUD</name>
<accession>A0A8S5U2F3</accession>
<proteinExistence type="predicted"/>
<reference evidence="1" key="1">
    <citation type="journal article" date="2021" name="Proc. Natl. Acad. Sci. U.S.A.">
        <title>A Catalog of Tens of Thousands of Viruses from Human Metagenomes Reveals Hidden Associations with Chronic Diseases.</title>
        <authorList>
            <person name="Tisza M.J."/>
            <person name="Buck C.B."/>
        </authorList>
    </citation>
    <scope>NUCLEOTIDE SEQUENCE</scope>
    <source>
        <strain evidence="1">Cte242</strain>
    </source>
</reference>
<dbReference type="EMBL" id="BK015989">
    <property type="protein sequence ID" value="DAF88640.1"/>
    <property type="molecule type" value="Genomic_DNA"/>
</dbReference>
<protein>
    <submittedName>
        <fullName evidence="1">Uncharacterized protein</fullName>
    </submittedName>
</protein>
<evidence type="ECO:0000313" key="1">
    <source>
        <dbReference type="EMBL" id="DAF88640.1"/>
    </source>
</evidence>